<feature type="region of interest" description="Disordered" evidence="1">
    <location>
        <begin position="110"/>
        <end position="168"/>
    </location>
</feature>
<protein>
    <submittedName>
        <fullName evidence="2">Uncharacterized protein</fullName>
    </submittedName>
</protein>
<evidence type="ECO:0000313" key="2">
    <source>
        <dbReference type="EMBL" id="KAG5411035.1"/>
    </source>
</evidence>
<accession>A0ABQ7NJG2</accession>
<evidence type="ECO:0000256" key="1">
    <source>
        <dbReference type="SAM" id="MobiDB-lite"/>
    </source>
</evidence>
<dbReference type="EMBL" id="JADBGQ010000002">
    <property type="protein sequence ID" value="KAG5411035.1"/>
    <property type="molecule type" value="Genomic_DNA"/>
</dbReference>
<keyword evidence="3" id="KW-1185">Reference proteome</keyword>
<proteinExistence type="predicted"/>
<gene>
    <name evidence="2" type="primary">A02p038030.1_BraROA</name>
    <name evidence="2" type="ORF">IGI04_007354</name>
</gene>
<reference evidence="2 3" key="1">
    <citation type="submission" date="2021-03" db="EMBL/GenBank/DDBJ databases">
        <authorList>
            <person name="King G.J."/>
            <person name="Bancroft I."/>
            <person name="Baten A."/>
            <person name="Bloomfield J."/>
            <person name="Borpatragohain P."/>
            <person name="He Z."/>
            <person name="Irish N."/>
            <person name="Irwin J."/>
            <person name="Liu K."/>
            <person name="Mauleon R.P."/>
            <person name="Moore J."/>
            <person name="Morris R."/>
            <person name="Ostergaard L."/>
            <person name="Wang B."/>
            <person name="Wells R."/>
        </authorList>
    </citation>
    <scope>NUCLEOTIDE SEQUENCE [LARGE SCALE GENOMIC DNA]</scope>
    <source>
        <strain evidence="2">R-o-18</strain>
        <tissue evidence="2">Leaf</tissue>
    </source>
</reference>
<organism evidence="2 3">
    <name type="scientific">Brassica rapa subsp. trilocularis</name>
    <dbReference type="NCBI Taxonomy" id="1813537"/>
    <lineage>
        <taxon>Eukaryota</taxon>
        <taxon>Viridiplantae</taxon>
        <taxon>Streptophyta</taxon>
        <taxon>Embryophyta</taxon>
        <taxon>Tracheophyta</taxon>
        <taxon>Spermatophyta</taxon>
        <taxon>Magnoliopsida</taxon>
        <taxon>eudicotyledons</taxon>
        <taxon>Gunneridae</taxon>
        <taxon>Pentapetalae</taxon>
        <taxon>rosids</taxon>
        <taxon>malvids</taxon>
        <taxon>Brassicales</taxon>
        <taxon>Brassicaceae</taxon>
        <taxon>Brassiceae</taxon>
        <taxon>Brassica</taxon>
    </lineage>
</organism>
<evidence type="ECO:0000313" key="3">
    <source>
        <dbReference type="Proteomes" id="UP000823674"/>
    </source>
</evidence>
<comment type="caution">
    <text evidence="2">The sequence shown here is derived from an EMBL/GenBank/DDBJ whole genome shotgun (WGS) entry which is preliminary data.</text>
</comment>
<dbReference type="Proteomes" id="UP000823674">
    <property type="component" value="Chromosome A02"/>
</dbReference>
<sequence>QGSGGSILQRSAEAEVVSDEGLVVDLAVKSGMVVVQTAAQGVMEQGGNVVSDLLRELAVLPTGSHLQVESRLYRGLNIDVLPSRFSPLLEMDEDDDEVLEDAINEVKETEEGELIGDKATLPKQENRRGRRAAGANSHKSAKKTIVRAKDLKFGGKQGQLKRSSVRKL</sequence>
<name>A0ABQ7NJG2_BRACM</name>
<feature type="non-terminal residue" evidence="2">
    <location>
        <position position="1"/>
    </location>
</feature>